<dbReference type="SUPFAM" id="SSF48403">
    <property type="entry name" value="Ankyrin repeat"/>
    <property type="match status" value="1"/>
</dbReference>
<evidence type="ECO:0000313" key="5">
    <source>
        <dbReference type="Proteomes" id="UP000803844"/>
    </source>
</evidence>
<dbReference type="PROSITE" id="PS50297">
    <property type="entry name" value="ANK_REP_REGION"/>
    <property type="match status" value="1"/>
</dbReference>
<keyword evidence="2 3" id="KW-0040">ANK repeat</keyword>
<keyword evidence="5" id="KW-1185">Reference proteome</keyword>
<dbReference type="AlphaFoldDB" id="A0A9P5CLR6"/>
<gene>
    <name evidence="4" type="ORF">M406DRAFT_224175</name>
</gene>
<feature type="repeat" description="ANK" evidence="3">
    <location>
        <begin position="46"/>
        <end position="78"/>
    </location>
</feature>
<dbReference type="InterPro" id="IPR002110">
    <property type="entry name" value="Ankyrin_rpt"/>
</dbReference>
<dbReference type="Pfam" id="PF12796">
    <property type="entry name" value="Ank_2"/>
    <property type="match status" value="1"/>
</dbReference>
<dbReference type="RefSeq" id="XP_040774329.1">
    <property type="nucleotide sequence ID" value="XM_040915681.1"/>
</dbReference>
<dbReference type="Gene3D" id="1.25.40.20">
    <property type="entry name" value="Ankyrin repeat-containing domain"/>
    <property type="match status" value="1"/>
</dbReference>
<evidence type="ECO:0000256" key="1">
    <source>
        <dbReference type="ARBA" id="ARBA00022737"/>
    </source>
</evidence>
<dbReference type="InterPro" id="IPR036770">
    <property type="entry name" value="Ankyrin_rpt-contain_sf"/>
</dbReference>
<keyword evidence="1" id="KW-0677">Repeat</keyword>
<accession>A0A9P5CLR6</accession>
<dbReference type="PANTHER" id="PTHR24171">
    <property type="entry name" value="ANKYRIN REPEAT DOMAIN-CONTAINING PROTEIN 39-RELATED"/>
    <property type="match status" value="1"/>
</dbReference>
<dbReference type="EMBL" id="MU032349">
    <property type="protein sequence ID" value="KAF3763368.1"/>
    <property type="molecule type" value="Genomic_DNA"/>
</dbReference>
<evidence type="ECO:0000313" key="4">
    <source>
        <dbReference type="EMBL" id="KAF3763368.1"/>
    </source>
</evidence>
<dbReference type="SMART" id="SM00248">
    <property type="entry name" value="ANK"/>
    <property type="match status" value="3"/>
</dbReference>
<organism evidence="4 5">
    <name type="scientific">Cryphonectria parasitica (strain ATCC 38755 / EP155)</name>
    <dbReference type="NCBI Taxonomy" id="660469"/>
    <lineage>
        <taxon>Eukaryota</taxon>
        <taxon>Fungi</taxon>
        <taxon>Dikarya</taxon>
        <taxon>Ascomycota</taxon>
        <taxon>Pezizomycotina</taxon>
        <taxon>Sordariomycetes</taxon>
        <taxon>Sordariomycetidae</taxon>
        <taxon>Diaporthales</taxon>
        <taxon>Cryphonectriaceae</taxon>
        <taxon>Cryphonectria-Endothia species complex</taxon>
        <taxon>Cryphonectria</taxon>
    </lineage>
</organism>
<sequence>PSPGTSIPPEAIALAGRMYDAARQGNAELLQQAITAGLPPNLTNGKGDTLLMLAAYHGHADLVRFLIDHGADPNRLNDRHQSPIAGAVFKKEDDVIEALLDGGADPEYGMPSAMECIAMFKQEDTWKAKFEAAAGRGKAGK</sequence>
<proteinExistence type="predicted"/>
<dbReference type="PROSITE" id="PS50088">
    <property type="entry name" value="ANK_REPEAT"/>
    <property type="match status" value="1"/>
</dbReference>
<feature type="non-terminal residue" evidence="4">
    <location>
        <position position="141"/>
    </location>
</feature>
<reference evidence="4" key="1">
    <citation type="journal article" date="2020" name="Phytopathology">
        <title>Genome sequence of the chestnut blight fungus Cryphonectria parasitica EP155: A fundamental resource for an archetypical invasive plant pathogen.</title>
        <authorList>
            <person name="Crouch J.A."/>
            <person name="Dawe A."/>
            <person name="Aerts A."/>
            <person name="Barry K."/>
            <person name="Churchill A.C.L."/>
            <person name="Grimwood J."/>
            <person name="Hillman B."/>
            <person name="Milgroom M.G."/>
            <person name="Pangilinan J."/>
            <person name="Smith M."/>
            <person name="Salamov A."/>
            <person name="Schmutz J."/>
            <person name="Yadav J."/>
            <person name="Grigoriev I.V."/>
            <person name="Nuss D."/>
        </authorList>
    </citation>
    <scope>NUCLEOTIDE SEQUENCE</scope>
    <source>
        <strain evidence="4">EP155</strain>
    </source>
</reference>
<evidence type="ECO:0000256" key="3">
    <source>
        <dbReference type="PROSITE-ProRule" id="PRU00023"/>
    </source>
</evidence>
<feature type="non-terminal residue" evidence="4">
    <location>
        <position position="1"/>
    </location>
</feature>
<dbReference type="GeneID" id="63832810"/>
<comment type="caution">
    <text evidence="4">The sequence shown here is derived from an EMBL/GenBank/DDBJ whole genome shotgun (WGS) entry which is preliminary data.</text>
</comment>
<dbReference type="OrthoDB" id="366390at2759"/>
<name>A0A9P5CLR6_CRYP1</name>
<protein>
    <submittedName>
        <fullName evidence="4">Ankyrin</fullName>
    </submittedName>
</protein>
<evidence type="ECO:0000256" key="2">
    <source>
        <dbReference type="ARBA" id="ARBA00023043"/>
    </source>
</evidence>
<dbReference type="Proteomes" id="UP000803844">
    <property type="component" value="Unassembled WGS sequence"/>
</dbReference>